<sequence length="66" mass="8028">MRVYRTRYPGMTQRLRISLLAPYPLLKCLQWSHGLHEFLWETWLFCFCDCTLYTIVYPNRIVLAKT</sequence>
<dbReference type="EMBL" id="CM004483">
    <property type="protein sequence ID" value="OCT61713.1"/>
    <property type="molecule type" value="Genomic_DNA"/>
</dbReference>
<dbReference type="Proteomes" id="UP000694892">
    <property type="component" value="Chromosome 9_10S"/>
</dbReference>
<protein>
    <submittedName>
        <fullName evidence="1">Uncharacterized protein</fullName>
    </submittedName>
</protein>
<dbReference type="AlphaFoldDB" id="A0A974H1U2"/>
<name>A0A974H1U2_XENLA</name>
<proteinExistence type="predicted"/>
<evidence type="ECO:0000313" key="1">
    <source>
        <dbReference type="EMBL" id="OCT61713.1"/>
    </source>
</evidence>
<organism evidence="1 2">
    <name type="scientific">Xenopus laevis</name>
    <name type="common">African clawed frog</name>
    <dbReference type="NCBI Taxonomy" id="8355"/>
    <lineage>
        <taxon>Eukaryota</taxon>
        <taxon>Metazoa</taxon>
        <taxon>Chordata</taxon>
        <taxon>Craniata</taxon>
        <taxon>Vertebrata</taxon>
        <taxon>Euteleostomi</taxon>
        <taxon>Amphibia</taxon>
        <taxon>Batrachia</taxon>
        <taxon>Anura</taxon>
        <taxon>Pipoidea</taxon>
        <taxon>Pipidae</taxon>
        <taxon>Xenopodinae</taxon>
        <taxon>Xenopus</taxon>
        <taxon>Xenopus</taxon>
    </lineage>
</organism>
<accession>A0A974H1U2</accession>
<reference evidence="2" key="1">
    <citation type="journal article" date="2016" name="Nature">
        <title>Genome evolution in the allotetraploid frog Xenopus laevis.</title>
        <authorList>
            <person name="Session A.M."/>
            <person name="Uno Y."/>
            <person name="Kwon T."/>
            <person name="Chapman J.A."/>
            <person name="Toyoda A."/>
            <person name="Takahashi S."/>
            <person name="Fukui A."/>
            <person name="Hikosaka A."/>
            <person name="Suzuki A."/>
            <person name="Kondo M."/>
            <person name="van Heeringen S.J."/>
            <person name="Quigley I."/>
            <person name="Heinz S."/>
            <person name="Ogino H."/>
            <person name="Ochi H."/>
            <person name="Hellsten U."/>
            <person name="Lyons J.B."/>
            <person name="Simakov O."/>
            <person name="Putnam N."/>
            <person name="Stites J."/>
            <person name="Kuroki Y."/>
            <person name="Tanaka T."/>
            <person name="Michiue T."/>
            <person name="Watanabe M."/>
            <person name="Bogdanovic O."/>
            <person name="Lister R."/>
            <person name="Georgiou G."/>
            <person name="Paranjpe S.S."/>
            <person name="van Kruijsbergen I."/>
            <person name="Shu S."/>
            <person name="Carlson J."/>
            <person name="Kinoshita T."/>
            <person name="Ohta Y."/>
            <person name="Mawaribuchi S."/>
            <person name="Jenkins J."/>
            <person name="Grimwood J."/>
            <person name="Schmutz J."/>
            <person name="Mitros T."/>
            <person name="Mozaffari S.V."/>
            <person name="Suzuki Y."/>
            <person name="Haramoto Y."/>
            <person name="Yamamoto T.S."/>
            <person name="Takagi C."/>
            <person name="Heald R."/>
            <person name="Miller K."/>
            <person name="Haudenschild C."/>
            <person name="Kitzman J."/>
            <person name="Nakayama T."/>
            <person name="Izutsu Y."/>
            <person name="Robert J."/>
            <person name="Fortriede J."/>
            <person name="Burns K."/>
            <person name="Lotay V."/>
            <person name="Karimi K."/>
            <person name="Yasuoka Y."/>
            <person name="Dichmann D.S."/>
            <person name="Flajnik M.F."/>
            <person name="Houston D.W."/>
            <person name="Shendure J."/>
            <person name="DuPasquier L."/>
            <person name="Vize P.D."/>
            <person name="Zorn A.M."/>
            <person name="Ito M."/>
            <person name="Marcotte E.M."/>
            <person name="Wallingford J.B."/>
            <person name="Ito Y."/>
            <person name="Asashima M."/>
            <person name="Ueno N."/>
            <person name="Matsuda Y."/>
            <person name="Veenstra G.J."/>
            <person name="Fujiyama A."/>
            <person name="Harland R.M."/>
            <person name="Taira M."/>
            <person name="Rokhsar D.S."/>
        </authorList>
    </citation>
    <scope>NUCLEOTIDE SEQUENCE [LARGE SCALE GENOMIC DNA]</scope>
    <source>
        <strain evidence="2">J</strain>
    </source>
</reference>
<gene>
    <name evidence="1" type="ORF">XELAEV_18047742mg</name>
</gene>
<evidence type="ECO:0000313" key="2">
    <source>
        <dbReference type="Proteomes" id="UP000694892"/>
    </source>
</evidence>